<gene>
    <name evidence="2" type="ORF">MSAN_01972800</name>
</gene>
<dbReference type="EMBL" id="JACAZH010000023">
    <property type="protein sequence ID" value="KAF7343524.1"/>
    <property type="molecule type" value="Genomic_DNA"/>
</dbReference>
<evidence type="ECO:0008006" key="4">
    <source>
        <dbReference type="Google" id="ProtNLM"/>
    </source>
</evidence>
<feature type="chain" id="PRO_5034212269" description="Secreted protein" evidence="1">
    <location>
        <begin position="26"/>
        <end position="152"/>
    </location>
</feature>
<keyword evidence="3" id="KW-1185">Reference proteome</keyword>
<evidence type="ECO:0000313" key="2">
    <source>
        <dbReference type="EMBL" id="KAF7343524.1"/>
    </source>
</evidence>
<comment type="caution">
    <text evidence="2">The sequence shown here is derived from an EMBL/GenBank/DDBJ whole genome shotgun (WGS) entry which is preliminary data.</text>
</comment>
<name>A0A8H7CMS9_9AGAR</name>
<evidence type="ECO:0000256" key="1">
    <source>
        <dbReference type="SAM" id="SignalP"/>
    </source>
</evidence>
<dbReference type="AlphaFoldDB" id="A0A8H7CMS9"/>
<reference evidence="2" key="1">
    <citation type="submission" date="2020-05" db="EMBL/GenBank/DDBJ databases">
        <title>Mycena genomes resolve the evolution of fungal bioluminescence.</title>
        <authorList>
            <person name="Tsai I.J."/>
        </authorList>
    </citation>
    <scope>NUCLEOTIDE SEQUENCE</scope>
    <source>
        <strain evidence="2">160909Yilan</strain>
    </source>
</reference>
<proteinExistence type="predicted"/>
<accession>A0A8H7CMS9</accession>
<feature type="signal peptide" evidence="1">
    <location>
        <begin position="1"/>
        <end position="25"/>
    </location>
</feature>
<dbReference type="Proteomes" id="UP000623467">
    <property type="component" value="Unassembled WGS sequence"/>
</dbReference>
<keyword evidence="1" id="KW-0732">Signal</keyword>
<organism evidence="2 3">
    <name type="scientific">Mycena sanguinolenta</name>
    <dbReference type="NCBI Taxonomy" id="230812"/>
    <lineage>
        <taxon>Eukaryota</taxon>
        <taxon>Fungi</taxon>
        <taxon>Dikarya</taxon>
        <taxon>Basidiomycota</taxon>
        <taxon>Agaricomycotina</taxon>
        <taxon>Agaricomycetes</taxon>
        <taxon>Agaricomycetidae</taxon>
        <taxon>Agaricales</taxon>
        <taxon>Marasmiineae</taxon>
        <taxon>Mycenaceae</taxon>
        <taxon>Mycena</taxon>
    </lineage>
</organism>
<protein>
    <recommendedName>
        <fullName evidence="4">Secreted protein</fullName>
    </recommendedName>
</protein>
<evidence type="ECO:0000313" key="3">
    <source>
        <dbReference type="Proteomes" id="UP000623467"/>
    </source>
</evidence>
<sequence>MLVSILLDVISCIFFGATVLRCAQTQRHIEAPLPKSRLHGLHRLSLCEPVLRRDHRPRRVMARRKRAHPSPAVVHLVDGSLGANTALPQIFVLLIALERPPQCTAPLPHSFIGARYRLASLVAIFTVLGTKNTANITCRFTVPTRVGLPPQG</sequence>